<organism evidence="3 4">
    <name type="scientific">Nocardioides panacis</name>
    <dbReference type="NCBI Taxonomy" id="2849501"/>
    <lineage>
        <taxon>Bacteria</taxon>
        <taxon>Bacillati</taxon>
        <taxon>Actinomycetota</taxon>
        <taxon>Actinomycetes</taxon>
        <taxon>Propionibacteriales</taxon>
        <taxon>Nocardioidaceae</taxon>
        <taxon>Nocardioides</taxon>
    </lineage>
</organism>
<dbReference type="InterPro" id="IPR012495">
    <property type="entry name" value="TadE-like_dom"/>
</dbReference>
<evidence type="ECO:0000259" key="2">
    <source>
        <dbReference type="Pfam" id="PF07811"/>
    </source>
</evidence>
<evidence type="ECO:0000313" key="4">
    <source>
        <dbReference type="Proteomes" id="UP000683575"/>
    </source>
</evidence>
<protein>
    <submittedName>
        <fullName evidence="3">Pilus assembly protein</fullName>
    </submittedName>
</protein>
<feature type="domain" description="TadE-like" evidence="2">
    <location>
        <begin position="20"/>
        <end position="63"/>
    </location>
</feature>
<dbReference type="RefSeq" id="WP_216937218.1">
    <property type="nucleotide sequence ID" value="NZ_CP077062.1"/>
</dbReference>
<sequence>MKSVLSLRARIRARRRGQRGAVAVEAALVTTFILIPLIFGIIEFSFVLRDYVSVTSATRSGTRIASANAGAGVQICDPGETGTACADTRAPEFAKLAANAVQNQGSALNKDQINYMLIYKSNASGYPGTMTSWGSTPPATSCVTVGSCVVFKWVKASDKFKYDSGAWDSKTVNACVSGAESTGVYINATHGFLTGLFGSSMVIGDRTVMKFEPLTATSCGPGKHA</sequence>
<dbReference type="Pfam" id="PF07811">
    <property type="entry name" value="TadE"/>
    <property type="match status" value="1"/>
</dbReference>
<dbReference type="KEGG" id="nps:KRR39_12080"/>
<keyword evidence="4" id="KW-1185">Reference proteome</keyword>
<keyword evidence="1" id="KW-0812">Transmembrane</keyword>
<dbReference type="EMBL" id="CP077062">
    <property type="protein sequence ID" value="QWZ06354.1"/>
    <property type="molecule type" value="Genomic_DNA"/>
</dbReference>
<gene>
    <name evidence="3" type="ORF">KRR39_12080</name>
</gene>
<keyword evidence="1" id="KW-0472">Membrane</keyword>
<keyword evidence="1" id="KW-1133">Transmembrane helix</keyword>
<accession>A0A975SW28</accession>
<evidence type="ECO:0000256" key="1">
    <source>
        <dbReference type="SAM" id="Phobius"/>
    </source>
</evidence>
<name>A0A975SW28_9ACTN</name>
<dbReference type="Proteomes" id="UP000683575">
    <property type="component" value="Chromosome"/>
</dbReference>
<evidence type="ECO:0000313" key="3">
    <source>
        <dbReference type="EMBL" id="QWZ06354.1"/>
    </source>
</evidence>
<proteinExistence type="predicted"/>
<dbReference type="AlphaFoldDB" id="A0A975SW28"/>
<reference evidence="3" key="1">
    <citation type="submission" date="2021-06" db="EMBL/GenBank/DDBJ databases">
        <title>Complete genome sequence of Nocardioides sp. G188.</title>
        <authorList>
            <person name="Im W.-T."/>
        </authorList>
    </citation>
    <scope>NUCLEOTIDE SEQUENCE</scope>
    <source>
        <strain evidence="3">G188</strain>
    </source>
</reference>
<feature type="transmembrane region" description="Helical" evidence="1">
    <location>
        <begin position="21"/>
        <end position="42"/>
    </location>
</feature>